<name>A0A9P4XNU8_9HYPO</name>
<evidence type="ECO:0000313" key="3">
    <source>
        <dbReference type="Proteomes" id="UP000801864"/>
    </source>
</evidence>
<keyword evidence="3" id="KW-1185">Reference proteome</keyword>
<sequence length="60" mass="6726">MSGSPEPTRREARRRKRYAGKNPCKLAHRRFHGSRPSVRAAVLVDFESGSRPPLPNGRNG</sequence>
<feature type="region of interest" description="Disordered" evidence="1">
    <location>
        <begin position="1"/>
        <end position="22"/>
    </location>
</feature>
<dbReference type="Proteomes" id="UP000801864">
    <property type="component" value="Unassembled WGS sequence"/>
</dbReference>
<reference evidence="2 3" key="1">
    <citation type="submission" date="2018-06" db="EMBL/GenBank/DDBJ databases">
        <title>Genome analysis of cellulolytic fungus Trichoderma lentiforme CFAM-422.</title>
        <authorList>
            <person name="Steindorff A.S."/>
            <person name="Formighieri E.F."/>
            <person name="Midorikawa G.E.O."/>
            <person name="Tamietti M.S."/>
            <person name="Ramos E.Z."/>
            <person name="Silva A.S."/>
            <person name="Bon E.P.S."/>
            <person name="Mendes T.D."/>
            <person name="Damaso M.C.T."/>
            <person name="Favaro L.C.L."/>
        </authorList>
    </citation>
    <scope>NUCLEOTIDE SEQUENCE [LARGE SCALE GENOMIC DNA]</scope>
    <source>
        <strain evidence="2 3">CFAM-422</strain>
    </source>
</reference>
<comment type="caution">
    <text evidence="2">The sequence shown here is derived from an EMBL/GenBank/DDBJ whole genome shotgun (WGS) entry which is preliminary data.</text>
</comment>
<evidence type="ECO:0000313" key="2">
    <source>
        <dbReference type="EMBL" id="KAF3075502.1"/>
    </source>
</evidence>
<proteinExistence type="predicted"/>
<dbReference type="EMBL" id="QLNT01000003">
    <property type="protein sequence ID" value="KAF3075502.1"/>
    <property type="molecule type" value="Genomic_DNA"/>
</dbReference>
<protein>
    <submittedName>
        <fullName evidence="2">Uncharacterized protein</fullName>
    </submittedName>
</protein>
<accession>A0A9P4XNU8</accession>
<organism evidence="2 3">
    <name type="scientific">Trichoderma lentiforme</name>
    <dbReference type="NCBI Taxonomy" id="1567552"/>
    <lineage>
        <taxon>Eukaryota</taxon>
        <taxon>Fungi</taxon>
        <taxon>Dikarya</taxon>
        <taxon>Ascomycota</taxon>
        <taxon>Pezizomycotina</taxon>
        <taxon>Sordariomycetes</taxon>
        <taxon>Hypocreomycetidae</taxon>
        <taxon>Hypocreales</taxon>
        <taxon>Hypocreaceae</taxon>
        <taxon>Trichoderma</taxon>
    </lineage>
</organism>
<evidence type="ECO:0000256" key="1">
    <source>
        <dbReference type="SAM" id="MobiDB-lite"/>
    </source>
</evidence>
<dbReference type="AlphaFoldDB" id="A0A9P4XNU8"/>
<gene>
    <name evidence="2" type="ORF">CFAM422_002133</name>
</gene>